<keyword evidence="1" id="KW-0378">Hydrolase</keyword>
<dbReference type="PANTHER" id="PTHR43053:SF3">
    <property type="entry name" value="ALPHA-GALACTOSIDASE C-RELATED"/>
    <property type="match status" value="1"/>
</dbReference>
<organism evidence="3 4">
    <name type="scientific">Candidatus Roizmanbacteria bacterium RIFCSPLOWO2_01_FULL_35_13</name>
    <dbReference type="NCBI Taxonomy" id="1802055"/>
    <lineage>
        <taxon>Bacteria</taxon>
        <taxon>Candidatus Roizmaniibacteriota</taxon>
    </lineage>
</organism>
<evidence type="ECO:0000256" key="2">
    <source>
        <dbReference type="ARBA" id="ARBA00023295"/>
    </source>
</evidence>
<dbReference type="GO" id="GO:0004557">
    <property type="term" value="F:alpha-galactosidase activity"/>
    <property type="evidence" value="ECO:0007669"/>
    <property type="project" value="InterPro"/>
</dbReference>
<gene>
    <name evidence="3" type="ORF">A3A74_01210</name>
</gene>
<evidence type="ECO:0000313" key="4">
    <source>
        <dbReference type="Proteomes" id="UP000179270"/>
    </source>
</evidence>
<proteinExistence type="predicted"/>
<sequence>MIKVIGWQSWSPVISTRNKIPIRNYSPFKNKETSSIINPKNKLKRAPLGWCSWHAFGTNINSKIIINHACWIAKNRKSIPLDYVLIDDGWTKMGDWLTSSKQKFPDGMKKVAMRIKKLGLKPGIWIAPFLVQADSLLAKNHPEWLISNKKGKLLEGTRISPFDNLFLRKRWVLNLQIKKVNEYLFNIFDVIISDWGFELIKLDFLYAQHFNPFYSNSKIPDNLLSEFLLLISK</sequence>
<dbReference type="EMBL" id="MGAF01000004">
    <property type="protein sequence ID" value="OGK42811.1"/>
    <property type="molecule type" value="Genomic_DNA"/>
</dbReference>
<comment type="caution">
    <text evidence="3">The sequence shown here is derived from an EMBL/GenBank/DDBJ whole genome shotgun (WGS) entry which is preliminary data.</text>
</comment>
<dbReference type="STRING" id="1802055.A3A74_01210"/>
<dbReference type="AlphaFoldDB" id="A0A1F7IHH5"/>
<keyword evidence="2" id="KW-0326">Glycosidase</keyword>
<evidence type="ECO:0008006" key="5">
    <source>
        <dbReference type="Google" id="ProtNLM"/>
    </source>
</evidence>
<dbReference type="SUPFAM" id="SSF51445">
    <property type="entry name" value="(Trans)glycosidases"/>
    <property type="match status" value="1"/>
</dbReference>
<protein>
    <recommendedName>
        <fullName evidence="5">Alpha-galactosidase</fullName>
    </recommendedName>
</protein>
<dbReference type="InterPro" id="IPR017853">
    <property type="entry name" value="GH"/>
</dbReference>
<accession>A0A1F7IHH5</accession>
<evidence type="ECO:0000256" key="1">
    <source>
        <dbReference type="ARBA" id="ARBA00022801"/>
    </source>
</evidence>
<dbReference type="PANTHER" id="PTHR43053">
    <property type="entry name" value="GLYCOSIDASE FAMILY 31"/>
    <property type="match status" value="1"/>
</dbReference>
<reference evidence="3 4" key="1">
    <citation type="journal article" date="2016" name="Nat. Commun.">
        <title>Thousands of microbial genomes shed light on interconnected biogeochemical processes in an aquifer system.</title>
        <authorList>
            <person name="Anantharaman K."/>
            <person name="Brown C.T."/>
            <person name="Hug L.A."/>
            <person name="Sharon I."/>
            <person name="Castelle C.J."/>
            <person name="Probst A.J."/>
            <person name="Thomas B.C."/>
            <person name="Singh A."/>
            <person name="Wilkins M.J."/>
            <person name="Karaoz U."/>
            <person name="Brodie E.L."/>
            <person name="Williams K.H."/>
            <person name="Hubbard S.S."/>
            <person name="Banfield J.F."/>
        </authorList>
    </citation>
    <scope>NUCLEOTIDE SEQUENCE [LARGE SCALE GENOMIC DNA]</scope>
</reference>
<dbReference type="Gene3D" id="3.20.20.70">
    <property type="entry name" value="Aldolase class I"/>
    <property type="match status" value="1"/>
</dbReference>
<dbReference type="InterPro" id="IPR050985">
    <property type="entry name" value="Alpha-glycosidase_related"/>
</dbReference>
<dbReference type="InterPro" id="IPR013785">
    <property type="entry name" value="Aldolase_TIM"/>
</dbReference>
<name>A0A1F7IHH5_9BACT</name>
<dbReference type="CDD" id="cd14791">
    <property type="entry name" value="GH36"/>
    <property type="match status" value="1"/>
</dbReference>
<dbReference type="InterPro" id="IPR002252">
    <property type="entry name" value="Glyco_hydro_36"/>
</dbReference>
<evidence type="ECO:0000313" key="3">
    <source>
        <dbReference type="EMBL" id="OGK42811.1"/>
    </source>
</evidence>
<dbReference type="Pfam" id="PF02065">
    <property type="entry name" value="Melibiase"/>
    <property type="match status" value="1"/>
</dbReference>
<dbReference type="Proteomes" id="UP000179270">
    <property type="component" value="Unassembled WGS sequence"/>
</dbReference>
<dbReference type="GO" id="GO:0016052">
    <property type="term" value="P:carbohydrate catabolic process"/>
    <property type="evidence" value="ECO:0007669"/>
    <property type="project" value="InterPro"/>
</dbReference>